<name>A0A8S5LMZ2_9CAUD</name>
<sequence length="30" mass="3639">MRQSLTSKTKTKYFKIVGRILLETLPYFYI</sequence>
<evidence type="ECO:0000313" key="1">
    <source>
        <dbReference type="EMBL" id="DAD71290.1"/>
    </source>
</evidence>
<protein>
    <submittedName>
        <fullName evidence="1">Uncharacterized protein</fullName>
    </submittedName>
</protein>
<reference evidence="1" key="1">
    <citation type="journal article" date="2021" name="Proc. Natl. Acad. Sci. U.S.A.">
        <title>A Catalog of Tens of Thousands of Viruses from Human Metagenomes Reveals Hidden Associations with Chronic Diseases.</title>
        <authorList>
            <person name="Tisza M.J."/>
            <person name="Buck C.B."/>
        </authorList>
    </citation>
    <scope>NUCLEOTIDE SEQUENCE</scope>
    <source>
        <strain evidence="1">CtDuC3</strain>
    </source>
</reference>
<proteinExistence type="predicted"/>
<dbReference type="EMBL" id="BK015879">
    <property type="protein sequence ID" value="DAD71290.1"/>
    <property type="molecule type" value="Genomic_DNA"/>
</dbReference>
<accession>A0A8S5LMZ2</accession>
<organism evidence="1">
    <name type="scientific">Siphoviridae sp. ctDuC3</name>
    <dbReference type="NCBI Taxonomy" id="2827563"/>
    <lineage>
        <taxon>Viruses</taxon>
        <taxon>Duplodnaviria</taxon>
        <taxon>Heunggongvirae</taxon>
        <taxon>Uroviricota</taxon>
        <taxon>Caudoviricetes</taxon>
    </lineage>
</organism>